<evidence type="ECO:0000313" key="1">
    <source>
        <dbReference type="EMBL" id="TGY76300.1"/>
    </source>
</evidence>
<dbReference type="Proteomes" id="UP000306319">
    <property type="component" value="Unassembled WGS sequence"/>
</dbReference>
<keyword evidence="1" id="KW-0675">Receptor</keyword>
<comment type="caution">
    <text evidence="1">The sequence shown here is derived from an EMBL/GenBank/DDBJ whole genome shotgun (WGS) entry which is preliminary data.</text>
</comment>
<evidence type="ECO:0000313" key="2">
    <source>
        <dbReference type="Proteomes" id="UP000306319"/>
    </source>
</evidence>
<proteinExistence type="predicted"/>
<name>A0AC61RCI2_9BACT</name>
<keyword evidence="2" id="KW-1185">Reference proteome</keyword>
<organism evidence="1 2">
    <name type="scientific">Lepagella muris</name>
    <dbReference type="NCBI Taxonomy" id="3032870"/>
    <lineage>
        <taxon>Bacteria</taxon>
        <taxon>Pseudomonadati</taxon>
        <taxon>Bacteroidota</taxon>
        <taxon>Bacteroidia</taxon>
        <taxon>Bacteroidales</taxon>
        <taxon>Muribaculaceae</taxon>
        <taxon>Lepagella</taxon>
    </lineage>
</organism>
<accession>A0AC61RCI2</accession>
<protein>
    <submittedName>
        <fullName evidence="1">TonB-dependent receptor</fullName>
    </submittedName>
</protein>
<dbReference type="EMBL" id="SRYB01000042">
    <property type="protein sequence ID" value="TGY76300.1"/>
    <property type="molecule type" value="Genomic_DNA"/>
</dbReference>
<reference evidence="1" key="1">
    <citation type="submission" date="2019-04" db="EMBL/GenBank/DDBJ databases">
        <title>Microbes associate with the intestines of laboratory mice.</title>
        <authorList>
            <person name="Navarre W."/>
            <person name="Wong E."/>
            <person name="Huang K."/>
            <person name="Tropini C."/>
            <person name="Ng K."/>
            <person name="Yu B."/>
        </authorList>
    </citation>
    <scope>NUCLEOTIDE SEQUENCE</scope>
    <source>
        <strain evidence="1">NM04_E33</strain>
    </source>
</reference>
<sequence>MKQGRKAFEVMLPLIVFCLLLGGSLTGFAQSSGQIDVSGVVVDESNEPLIGVSIRIDGTSLGTTTNIDGEYSIKGIAKDATLIFSYVGMNPQKEQVKGRTKIDVVLTTDATMLNEVVAIGYGTVKKSDLTGSVTSVKPEAITTTPSNSVEGLLQGRAAGLSVNNSSQDPGAGSTVRIRGASSLNGSNSPLVVVDGFPLGDAGDLKQINPADIVGIEILKDASASAIYGSRGANGVIMITTKKAKESKTIVNIRQQITLSQKSTKLDLWRDPVLMASLNNEGRINGGLDPLYVGKVNSTGIYYPSIEELMTTWDINTRWDEITLRDLPVSNNTTVAVQSSNEKTNFALSANYYTDQGLFINDDYKKYGYHLSVEHQLFSNFKIRVMNILSRNVRDNNSGLAYWRNPIFPVYDENGDYYLTNSQDYEHPVAITEHRKQQSKGIDVISSGTLDWQIIPQLNLTTQLNYKYGSSISDKYYPKKYTEAGTFSNGQAQIDNWQGQNLVSETFANYNQDFDKHSLSAMAGFSYETYTERSSGLTARNFVNETLGNENMGAGNPEQNSLSNGKLDTKLVSYMGRVNYTFDNRYLATVTFRADGSSKFGKNNKWAYFPSGAISWKAHQEEFISRLGIFNELKFRASYGVSGNQGISAYQTLSRYGTEKYYNNGSWVTTIGPGYVSGWTGQGGINRVWSGIPNPDLKWESTQQFDFGIDMGFFNNRLRIGFDAYIKKTKDLLRQRNLAPSSGYDRMWVNDGNIENRGVELSIDGIILSTPEWRLNGTLIMSHNKNKITNLGNTLESGLIEDPMTGMLFEYSGNSYEKYRDYINILAIGQPMNVFYGYKVDGIVQTLDEGIRAGLDGEYAQPGEFKYVDLNGDGSITEADKTIIGDPNPDLTMSLQLNLGWRNWDLGVFFNGEFGKDVYNTKAFGEPSNQPLRWTIDNPTNKYPSLRDGRQSMVSDWWVEDGSFLRIQTLTLGYTFNFKNSWICDKIRLYANVSNLYTFSKFKGYDPEVGLNGVYTGGYPRLRKWTFGVDFTF</sequence>
<gene>
    <name evidence="1" type="ORF">E5331_18395</name>
</gene>